<evidence type="ECO:0000256" key="6">
    <source>
        <dbReference type="SAM" id="Phobius"/>
    </source>
</evidence>
<evidence type="ECO:0000256" key="5">
    <source>
        <dbReference type="ARBA" id="ARBA00023242"/>
    </source>
</evidence>
<evidence type="ECO:0000313" key="8">
    <source>
        <dbReference type="Proteomes" id="UP000298061"/>
    </source>
</evidence>
<dbReference type="PANTHER" id="PTHR15263:SF1">
    <property type="entry name" value="NF-KAPPA-B INHIBITOR-LIKE PROTEIN 1"/>
    <property type="match status" value="1"/>
</dbReference>
<sequence>MTQIVWVIFIITFTFALASIALPIFLFARYSAQEEQKAKKTRAERTAGMGKPRLARDLAAERTTKSMADAWAAYVRRWEVLDKEEGRLTFGTVPWPVLDTPRSAADITHEAVAKFVLSPEHSGELSERDRVKKALLRWHPDRFGRFLGRVDGADRMRVEAGVGVVARLLNELLEKA</sequence>
<proteinExistence type="predicted"/>
<comment type="subcellular location">
    <subcellularLocation>
        <location evidence="1">Nucleus</location>
    </subcellularLocation>
</comment>
<keyword evidence="5" id="KW-0539">Nucleus</keyword>
<dbReference type="PANTHER" id="PTHR15263">
    <property type="entry name" value="I-KAPPA-B-LIKE PROTEIN IKBL"/>
    <property type="match status" value="1"/>
</dbReference>
<accession>A0A4Y9ZLU4</accession>
<keyword evidence="6" id="KW-0472">Membrane</keyword>
<dbReference type="GO" id="GO:0043124">
    <property type="term" value="P:negative regulation of canonical NF-kappaB signal transduction"/>
    <property type="evidence" value="ECO:0007669"/>
    <property type="project" value="InterPro"/>
</dbReference>
<comment type="caution">
    <text evidence="7">The sequence shown here is derived from an EMBL/GenBank/DDBJ whole genome shotgun (WGS) entry which is preliminary data.</text>
</comment>
<dbReference type="OrthoDB" id="412109at2759"/>
<evidence type="ECO:0000256" key="3">
    <source>
        <dbReference type="ARBA" id="ARBA00022737"/>
    </source>
</evidence>
<dbReference type="InterPro" id="IPR038753">
    <property type="entry name" value="NFKBIL1"/>
</dbReference>
<name>A0A4Y9ZLU4_9AGAM</name>
<feature type="transmembrane region" description="Helical" evidence="6">
    <location>
        <begin position="6"/>
        <end position="30"/>
    </location>
</feature>
<evidence type="ECO:0000256" key="1">
    <source>
        <dbReference type="ARBA" id="ARBA00004123"/>
    </source>
</evidence>
<dbReference type="STRING" id="135208.A0A4Y9ZLU4"/>
<evidence type="ECO:0000256" key="2">
    <source>
        <dbReference type="ARBA" id="ARBA00022553"/>
    </source>
</evidence>
<dbReference type="AlphaFoldDB" id="A0A4Y9ZLU4"/>
<dbReference type="EMBL" id="SFCI01001873">
    <property type="protein sequence ID" value="TFY74791.1"/>
    <property type="molecule type" value="Genomic_DNA"/>
</dbReference>
<protein>
    <submittedName>
        <fullName evidence="7">Uncharacterized protein</fullName>
    </submittedName>
</protein>
<organism evidence="7 8">
    <name type="scientific">Hericium alpestre</name>
    <dbReference type="NCBI Taxonomy" id="135208"/>
    <lineage>
        <taxon>Eukaryota</taxon>
        <taxon>Fungi</taxon>
        <taxon>Dikarya</taxon>
        <taxon>Basidiomycota</taxon>
        <taxon>Agaricomycotina</taxon>
        <taxon>Agaricomycetes</taxon>
        <taxon>Russulales</taxon>
        <taxon>Hericiaceae</taxon>
        <taxon>Hericium</taxon>
    </lineage>
</organism>
<keyword evidence="8" id="KW-1185">Reference proteome</keyword>
<keyword evidence="6" id="KW-1133">Transmembrane helix</keyword>
<reference evidence="7 8" key="1">
    <citation type="submission" date="2019-02" db="EMBL/GenBank/DDBJ databases">
        <title>Genome sequencing of the rare red list fungi Hericium alpestre (H. flagellum).</title>
        <authorList>
            <person name="Buettner E."/>
            <person name="Kellner H."/>
        </authorList>
    </citation>
    <scope>NUCLEOTIDE SEQUENCE [LARGE SCALE GENOMIC DNA]</scope>
    <source>
        <strain evidence="7 8">DSM 108284</strain>
    </source>
</reference>
<keyword evidence="3" id="KW-0677">Repeat</keyword>
<keyword evidence="6" id="KW-0812">Transmembrane</keyword>
<dbReference type="GO" id="GO:0005634">
    <property type="term" value="C:nucleus"/>
    <property type="evidence" value="ECO:0007669"/>
    <property type="project" value="UniProtKB-SubCell"/>
</dbReference>
<evidence type="ECO:0000256" key="4">
    <source>
        <dbReference type="ARBA" id="ARBA00023043"/>
    </source>
</evidence>
<gene>
    <name evidence="7" type="ORF">EWM64_g9222</name>
</gene>
<evidence type="ECO:0000313" key="7">
    <source>
        <dbReference type="EMBL" id="TFY74791.1"/>
    </source>
</evidence>
<dbReference type="Proteomes" id="UP000298061">
    <property type="component" value="Unassembled WGS sequence"/>
</dbReference>
<keyword evidence="2" id="KW-0597">Phosphoprotein</keyword>
<keyword evidence="4" id="KW-0040">ANK repeat</keyword>